<dbReference type="PANTHER" id="PTHR46599">
    <property type="entry name" value="PIGGYBAC TRANSPOSABLE ELEMENT-DERIVED PROTEIN 4"/>
    <property type="match status" value="1"/>
</dbReference>
<dbReference type="STRING" id="43700.ENSMALP00000032528"/>
<dbReference type="Proteomes" id="UP000261600">
    <property type="component" value="Unplaced"/>
</dbReference>
<evidence type="ECO:0000256" key="1">
    <source>
        <dbReference type="SAM" id="MobiDB-lite"/>
    </source>
</evidence>
<feature type="compositionally biased region" description="Low complexity" evidence="1">
    <location>
        <begin position="581"/>
        <end position="613"/>
    </location>
</feature>
<feature type="compositionally biased region" description="Low complexity" evidence="1">
    <location>
        <begin position="538"/>
        <end position="573"/>
    </location>
</feature>
<feature type="region of interest" description="Disordered" evidence="1">
    <location>
        <begin position="62"/>
        <end position="86"/>
    </location>
</feature>
<feature type="compositionally biased region" description="Acidic residues" evidence="1">
    <location>
        <begin position="22"/>
        <end position="50"/>
    </location>
</feature>
<dbReference type="AlphaFoldDB" id="A0A3Q3KRH5"/>
<evidence type="ECO:0000313" key="3">
    <source>
        <dbReference type="Ensembl" id="ENSMALP00000032528.1"/>
    </source>
</evidence>
<protein>
    <recommendedName>
        <fullName evidence="2">PiggyBac transposable element-derived protein domain-containing protein</fullName>
    </recommendedName>
</protein>
<evidence type="ECO:0000259" key="2">
    <source>
        <dbReference type="Pfam" id="PF13843"/>
    </source>
</evidence>
<dbReference type="Pfam" id="PF13843">
    <property type="entry name" value="DDE_Tnp_1_7"/>
    <property type="match status" value="1"/>
</dbReference>
<feature type="domain" description="PiggyBac transposable element-derived protein" evidence="2">
    <location>
        <begin position="137"/>
        <end position="477"/>
    </location>
</feature>
<reference evidence="3" key="2">
    <citation type="submission" date="2025-09" db="UniProtKB">
        <authorList>
            <consortium name="Ensembl"/>
        </authorList>
    </citation>
    <scope>IDENTIFICATION</scope>
</reference>
<sequence>MARRISTPMARKLIFEERECSDVGEDSDVEADEDISELEDNISENSELEDISEISELESEFDDDVLDKDFDPSTKGEPAPGTSHQQRAIGDIFRSRSGDITWSSYPSKEPARRASKILKVRPGPTKMSVTLVKDVRSAFDLLMPDSILQIVLDCTNLEGRRVYGEKWEVMDMTLLYAYLGLLYLGGVFRSKGESMHSLWDVETGREIFGATMPLDTFQAISRVIRFDNRDDKPARRQKDKLAAIRTVWDEWVYRLPLFYNPGPNVTIDEQLIPFRGCCPFRQYMPSKPAKYGIKIWAACDTATSYAWNLQVYTGQPGGGVPERNQAMRVVLDLSQDLEGHNITCDNFFTSYELGQELLKRKLTMVGTIRKNKPELPPQLLETRGRSVNSSKFLYTADTSLVSYVPRRRKNVLLMSTLHRSGKICGQKPEIIMHYNATKGAVDNLDKLVTVYSCKRGTLRWPLAIFFDMLDISAYNAFVVWTAIKPRWNQKKLQRRRFFLEELGKALVIPYMQTRRGVPRTPAVAAMMKRIQGENAAGSSIRSPSTRSSATRPLSPRSPSIRSPSIRSPSIRSPSPRPPSARSPSARSPVGRSPSARSPSARSPSARSPSTKSPAPSPQTYHSTITTA</sequence>
<dbReference type="PANTHER" id="PTHR46599:SF6">
    <property type="entry name" value="DUAL SPECIFICITY PHOSPHATASE 26"/>
    <property type="match status" value="1"/>
</dbReference>
<accession>A0A3Q3KRH5</accession>
<evidence type="ECO:0000313" key="4">
    <source>
        <dbReference type="Proteomes" id="UP000261600"/>
    </source>
</evidence>
<feature type="region of interest" description="Disordered" evidence="1">
    <location>
        <begin position="533"/>
        <end position="627"/>
    </location>
</feature>
<reference evidence="3" key="1">
    <citation type="submission" date="2025-08" db="UniProtKB">
        <authorList>
            <consortium name="Ensembl"/>
        </authorList>
    </citation>
    <scope>IDENTIFICATION</scope>
</reference>
<dbReference type="Ensembl" id="ENSMALT00000033088.1">
    <property type="protein sequence ID" value="ENSMALP00000032528.1"/>
    <property type="gene ID" value="ENSMALG00000022402.1"/>
</dbReference>
<feature type="region of interest" description="Disordered" evidence="1">
    <location>
        <begin position="16"/>
        <end position="50"/>
    </location>
</feature>
<dbReference type="InterPro" id="IPR029526">
    <property type="entry name" value="PGBD"/>
</dbReference>
<keyword evidence="4" id="KW-1185">Reference proteome</keyword>
<proteinExistence type="predicted"/>
<organism evidence="3 4">
    <name type="scientific">Monopterus albus</name>
    <name type="common">Swamp eel</name>
    <dbReference type="NCBI Taxonomy" id="43700"/>
    <lineage>
        <taxon>Eukaryota</taxon>
        <taxon>Metazoa</taxon>
        <taxon>Chordata</taxon>
        <taxon>Craniata</taxon>
        <taxon>Vertebrata</taxon>
        <taxon>Euteleostomi</taxon>
        <taxon>Actinopterygii</taxon>
        <taxon>Neopterygii</taxon>
        <taxon>Teleostei</taxon>
        <taxon>Neoteleostei</taxon>
        <taxon>Acanthomorphata</taxon>
        <taxon>Anabantaria</taxon>
        <taxon>Synbranchiformes</taxon>
        <taxon>Synbranchidae</taxon>
        <taxon>Monopterus</taxon>
    </lineage>
</organism>
<name>A0A3Q3KRH5_MONAL</name>
<feature type="compositionally biased region" description="Polar residues" evidence="1">
    <location>
        <begin position="618"/>
        <end position="627"/>
    </location>
</feature>